<dbReference type="PANTHER" id="PTHR17630">
    <property type="entry name" value="DIENELACTONE HYDROLASE"/>
    <property type="match status" value="1"/>
</dbReference>
<keyword evidence="2" id="KW-1185">Reference proteome</keyword>
<gene>
    <name evidence="1" type="ORF">GGX14DRAFT_672825</name>
</gene>
<evidence type="ECO:0008006" key="3">
    <source>
        <dbReference type="Google" id="ProtNLM"/>
    </source>
</evidence>
<evidence type="ECO:0000313" key="2">
    <source>
        <dbReference type="Proteomes" id="UP001219525"/>
    </source>
</evidence>
<name>A0AAD6V3J9_9AGAR</name>
<accession>A0AAD6V3J9</accession>
<comment type="caution">
    <text evidence="1">The sequence shown here is derived from an EMBL/GenBank/DDBJ whole genome shotgun (WGS) entry which is preliminary data.</text>
</comment>
<reference evidence="1" key="1">
    <citation type="submission" date="2023-03" db="EMBL/GenBank/DDBJ databases">
        <title>Massive genome expansion in bonnet fungi (Mycena s.s.) driven by repeated elements and novel gene families across ecological guilds.</title>
        <authorList>
            <consortium name="Lawrence Berkeley National Laboratory"/>
            <person name="Harder C.B."/>
            <person name="Miyauchi S."/>
            <person name="Viragh M."/>
            <person name="Kuo A."/>
            <person name="Thoen E."/>
            <person name="Andreopoulos B."/>
            <person name="Lu D."/>
            <person name="Skrede I."/>
            <person name="Drula E."/>
            <person name="Henrissat B."/>
            <person name="Morin E."/>
            <person name="Kohler A."/>
            <person name="Barry K."/>
            <person name="LaButti K."/>
            <person name="Morin E."/>
            <person name="Salamov A."/>
            <person name="Lipzen A."/>
            <person name="Mereny Z."/>
            <person name="Hegedus B."/>
            <person name="Baldrian P."/>
            <person name="Stursova M."/>
            <person name="Weitz H."/>
            <person name="Taylor A."/>
            <person name="Grigoriev I.V."/>
            <person name="Nagy L.G."/>
            <person name="Martin F."/>
            <person name="Kauserud H."/>
        </authorList>
    </citation>
    <scope>NUCLEOTIDE SEQUENCE</scope>
    <source>
        <strain evidence="1">9144</strain>
    </source>
</reference>
<dbReference type="AlphaFoldDB" id="A0AAD6V3J9"/>
<dbReference type="EMBL" id="JARJCW010000083">
    <property type="protein sequence ID" value="KAJ7196528.1"/>
    <property type="molecule type" value="Genomic_DNA"/>
</dbReference>
<feature type="non-terminal residue" evidence="1">
    <location>
        <position position="166"/>
    </location>
</feature>
<dbReference type="InterPro" id="IPR029058">
    <property type="entry name" value="AB_hydrolase_fold"/>
</dbReference>
<dbReference type="PANTHER" id="PTHR17630:SF44">
    <property type="entry name" value="PROTEIN AIM2"/>
    <property type="match status" value="1"/>
</dbReference>
<dbReference type="Gene3D" id="3.40.50.1820">
    <property type="entry name" value="alpha/beta hydrolase"/>
    <property type="match status" value="1"/>
</dbReference>
<organism evidence="1 2">
    <name type="scientific">Mycena pura</name>
    <dbReference type="NCBI Taxonomy" id="153505"/>
    <lineage>
        <taxon>Eukaryota</taxon>
        <taxon>Fungi</taxon>
        <taxon>Dikarya</taxon>
        <taxon>Basidiomycota</taxon>
        <taxon>Agaricomycotina</taxon>
        <taxon>Agaricomycetes</taxon>
        <taxon>Agaricomycetidae</taxon>
        <taxon>Agaricales</taxon>
        <taxon>Marasmiineae</taxon>
        <taxon>Mycenaceae</taxon>
        <taxon>Mycena</taxon>
    </lineage>
</organism>
<feature type="non-terminal residue" evidence="1">
    <location>
        <position position="1"/>
    </location>
</feature>
<dbReference type="Proteomes" id="UP001219525">
    <property type="component" value="Unassembled WGS sequence"/>
</dbReference>
<proteinExistence type="predicted"/>
<sequence>VATPTVDYPKDKTHRRVRPALSNNKLLAADFARNGFQVSAQAVRRRARSPSQPLLFDLKAWIGCHGQEQTRPIVDSVVAALREEGITVLATTGYCFGVRYVADLPTHAVTKVSAVSHPSRLAIPDDLTKYHAVAKAPLLINSCTVDEQSPLAAPAQADKIFGSGKF</sequence>
<protein>
    <recommendedName>
        <fullName evidence="3">Dienelactone hydrolase domain-containing protein</fullName>
    </recommendedName>
</protein>
<evidence type="ECO:0000313" key="1">
    <source>
        <dbReference type="EMBL" id="KAJ7196528.1"/>
    </source>
</evidence>